<dbReference type="Gene3D" id="1.20.1250.20">
    <property type="entry name" value="MFS general substrate transporter like domains"/>
    <property type="match status" value="1"/>
</dbReference>
<proteinExistence type="predicted"/>
<evidence type="ECO:0000256" key="5">
    <source>
        <dbReference type="ARBA" id="ARBA00022989"/>
    </source>
</evidence>
<keyword evidence="6 7" id="KW-0472">Membrane</keyword>
<evidence type="ECO:0000256" key="1">
    <source>
        <dbReference type="ARBA" id="ARBA00004651"/>
    </source>
</evidence>
<feature type="transmembrane region" description="Helical" evidence="7">
    <location>
        <begin position="259"/>
        <end position="280"/>
    </location>
</feature>
<dbReference type="InterPro" id="IPR036259">
    <property type="entry name" value="MFS_trans_sf"/>
</dbReference>
<feature type="transmembrane region" description="Helical" evidence="7">
    <location>
        <begin position="352"/>
        <end position="371"/>
    </location>
</feature>
<keyword evidence="2" id="KW-0813">Transport</keyword>
<feature type="transmembrane region" description="Helical" evidence="7">
    <location>
        <begin position="311"/>
        <end position="332"/>
    </location>
</feature>
<dbReference type="PANTHER" id="PTHR43266:SF2">
    <property type="entry name" value="MAJOR FACILITATOR SUPERFAMILY (MFS) PROFILE DOMAIN-CONTAINING PROTEIN"/>
    <property type="match status" value="1"/>
</dbReference>
<feature type="transmembrane region" description="Helical" evidence="7">
    <location>
        <begin position="12"/>
        <end position="37"/>
    </location>
</feature>
<dbReference type="EMBL" id="JBHUMF010000031">
    <property type="protein sequence ID" value="MFD2681777.1"/>
    <property type="molecule type" value="Genomic_DNA"/>
</dbReference>
<dbReference type="RefSeq" id="WP_377936280.1">
    <property type="nucleotide sequence ID" value="NZ_JBHUMF010000031.1"/>
</dbReference>
<evidence type="ECO:0000256" key="7">
    <source>
        <dbReference type="SAM" id="Phobius"/>
    </source>
</evidence>
<feature type="transmembrane region" description="Helical" evidence="7">
    <location>
        <begin position="224"/>
        <end position="247"/>
    </location>
</feature>
<keyword evidence="3" id="KW-1003">Cell membrane</keyword>
<dbReference type="InterPro" id="IPR011701">
    <property type="entry name" value="MFS"/>
</dbReference>
<keyword evidence="4 7" id="KW-0812">Transmembrane</keyword>
<evidence type="ECO:0000256" key="4">
    <source>
        <dbReference type="ARBA" id="ARBA00022692"/>
    </source>
</evidence>
<feature type="transmembrane region" description="Helical" evidence="7">
    <location>
        <begin position="49"/>
        <end position="71"/>
    </location>
</feature>
<keyword evidence="5 7" id="KW-1133">Transmembrane helix</keyword>
<gene>
    <name evidence="8" type="ORF">ACFSUL_13635</name>
</gene>
<evidence type="ECO:0000313" key="9">
    <source>
        <dbReference type="Proteomes" id="UP001597506"/>
    </source>
</evidence>
<dbReference type="PANTHER" id="PTHR43266">
    <property type="entry name" value="MACROLIDE-EFFLUX PROTEIN"/>
    <property type="match status" value="1"/>
</dbReference>
<protein>
    <submittedName>
        <fullName evidence="8">MFS transporter</fullName>
    </submittedName>
</protein>
<keyword evidence="9" id="KW-1185">Reference proteome</keyword>
<accession>A0ABW5RSW7</accession>
<feature type="transmembrane region" description="Helical" evidence="7">
    <location>
        <begin position="285"/>
        <end position="305"/>
    </location>
</feature>
<organism evidence="8 9">
    <name type="scientific">Bacillus seohaeanensis</name>
    <dbReference type="NCBI Taxonomy" id="284580"/>
    <lineage>
        <taxon>Bacteria</taxon>
        <taxon>Bacillati</taxon>
        <taxon>Bacillota</taxon>
        <taxon>Bacilli</taxon>
        <taxon>Bacillales</taxon>
        <taxon>Bacillaceae</taxon>
        <taxon>Bacillus</taxon>
    </lineage>
</organism>
<comment type="subcellular location">
    <subcellularLocation>
        <location evidence="1">Cell membrane</location>
        <topology evidence="1">Multi-pass membrane protein</topology>
    </subcellularLocation>
</comment>
<reference evidence="9" key="1">
    <citation type="journal article" date="2019" name="Int. J. Syst. Evol. Microbiol.">
        <title>The Global Catalogue of Microorganisms (GCM) 10K type strain sequencing project: providing services to taxonomists for standard genome sequencing and annotation.</title>
        <authorList>
            <consortium name="The Broad Institute Genomics Platform"/>
            <consortium name="The Broad Institute Genome Sequencing Center for Infectious Disease"/>
            <person name="Wu L."/>
            <person name="Ma J."/>
        </authorList>
    </citation>
    <scope>NUCLEOTIDE SEQUENCE [LARGE SCALE GENOMIC DNA]</scope>
    <source>
        <strain evidence="9">KCTC 3913</strain>
    </source>
</reference>
<evidence type="ECO:0000256" key="6">
    <source>
        <dbReference type="ARBA" id="ARBA00023136"/>
    </source>
</evidence>
<evidence type="ECO:0000256" key="3">
    <source>
        <dbReference type="ARBA" id="ARBA00022475"/>
    </source>
</evidence>
<evidence type="ECO:0000256" key="2">
    <source>
        <dbReference type="ARBA" id="ARBA00022448"/>
    </source>
</evidence>
<dbReference type="Proteomes" id="UP001597506">
    <property type="component" value="Unassembled WGS sequence"/>
</dbReference>
<name>A0ABW5RSW7_9BACI</name>
<feature type="transmembrane region" description="Helical" evidence="7">
    <location>
        <begin position="78"/>
        <end position="97"/>
    </location>
</feature>
<dbReference type="Pfam" id="PF07690">
    <property type="entry name" value="MFS_1"/>
    <property type="match status" value="1"/>
</dbReference>
<comment type="caution">
    <text evidence="8">The sequence shown here is derived from an EMBL/GenBank/DDBJ whole genome shotgun (WGS) entry which is preliminary data.</text>
</comment>
<evidence type="ECO:0000313" key="8">
    <source>
        <dbReference type="EMBL" id="MFD2681777.1"/>
    </source>
</evidence>
<dbReference type="InterPro" id="IPR022324">
    <property type="entry name" value="Bacilysin_exporter_BacE_put"/>
</dbReference>
<feature type="transmembrane region" description="Helical" evidence="7">
    <location>
        <begin position="377"/>
        <end position="396"/>
    </location>
</feature>
<dbReference type="SUPFAM" id="SSF103473">
    <property type="entry name" value="MFS general substrate transporter"/>
    <property type="match status" value="1"/>
</dbReference>
<dbReference type="CDD" id="cd06173">
    <property type="entry name" value="MFS_MefA_like"/>
    <property type="match status" value="1"/>
</dbReference>
<dbReference type="PRINTS" id="PR01988">
    <property type="entry name" value="EXPORTERBACE"/>
</dbReference>
<sequence length="411" mass="46480">MFKTVWKNKNIRNYLLGGGISRLGDVLSGMAFLFLAYDLTGSKVHTTGMAIAETFPYLLFGLIGGVMADWLPKKKLLIVLDIIRIPLLFSIVCLYYFDLLSYFYLLVVSFLIQTIGCFFNPTHRTVLPLITKEEERTEANSLHDTLLRGVTVLSPFLSVWLLRSYGAIHFFTFDALSYAVSAYYISRVNIKEKQQVINKSWKKVFRSIGEFASWAKAHATIRQLFLFTFMTVFFNTWVWEVGLLLALTEMSSKSEELYSIIQGIFGGVVILTNIILPIFFKKMTLLLYLVGAAIWGVGITYYGLFYSIEHFFIGCAIVGIGLPIAGLSRIYLIQSLVPEEKMGRAFSTNSVLLYLSNTVSLVIYGSLVSIISIQQLMIISGILIVLTSVIGLTVAMNKAKFRRRFTIHFFK</sequence>
<feature type="transmembrane region" description="Helical" evidence="7">
    <location>
        <begin position="167"/>
        <end position="185"/>
    </location>
</feature>